<accession>A0A1H6Y4X4</accession>
<sequence>MSLRQRVKSTLAIDNLSRRDLIGATITAVLVTLVGASGSVVTTPDSQWFQSLTLPWYYPPTWAFGLVWTLLFVLIGCAAYLIYRQGPERRPVRIALGLFGLQMVVNVAWSPVFFELQNPPLALGVIGLLWGLIAATMWAFTRVDRRAALLLVPYLAWVSFAALLNYSIWQLN</sequence>
<dbReference type="GO" id="GO:0016020">
    <property type="term" value="C:membrane"/>
    <property type="evidence" value="ECO:0007669"/>
    <property type="project" value="UniProtKB-SubCell"/>
</dbReference>
<name>A0A1H6Y4X4_9EURY</name>
<keyword evidence="5 6" id="KW-0472">Membrane</keyword>
<feature type="transmembrane region" description="Helical" evidence="6">
    <location>
        <begin position="21"/>
        <end position="42"/>
    </location>
</feature>
<evidence type="ECO:0000256" key="4">
    <source>
        <dbReference type="ARBA" id="ARBA00022989"/>
    </source>
</evidence>
<feature type="transmembrane region" description="Helical" evidence="6">
    <location>
        <begin position="120"/>
        <end position="140"/>
    </location>
</feature>
<accession>A0A2H4PXM6</accession>
<dbReference type="PANTHER" id="PTHR10057:SF0">
    <property type="entry name" value="TRANSLOCATOR PROTEIN"/>
    <property type="match status" value="1"/>
</dbReference>
<dbReference type="PIRSF" id="PIRSF005859">
    <property type="entry name" value="PBR"/>
    <property type="match status" value="1"/>
</dbReference>
<dbReference type="KEGG" id="hae:halTADL_0033"/>
<dbReference type="CDD" id="cd15904">
    <property type="entry name" value="TSPO_MBR"/>
    <property type="match status" value="1"/>
</dbReference>
<organism evidence="7 8">
    <name type="scientific">Halohasta litchfieldiae</name>
    <dbReference type="NCBI Taxonomy" id="1073996"/>
    <lineage>
        <taxon>Archaea</taxon>
        <taxon>Methanobacteriati</taxon>
        <taxon>Methanobacteriota</taxon>
        <taxon>Stenosarchaea group</taxon>
        <taxon>Halobacteria</taxon>
        <taxon>Halobacteriales</taxon>
        <taxon>Haloferacaceae</taxon>
        <taxon>Halohasta</taxon>
    </lineage>
</organism>
<evidence type="ECO:0000256" key="6">
    <source>
        <dbReference type="SAM" id="Phobius"/>
    </source>
</evidence>
<dbReference type="STRING" id="1073996.SAMN05444271_14611"/>
<evidence type="ECO:0000256" key="5">
    <source>
        <dbReference type="ARBA" id="ARBA00023136"/>
    </source>
</evidence>
<evidence type="ECO:0000313" key="8">
    <source>
        <dbReference type="Proteomes" id="UP000198888"/>
    </source>
</evidence>
<dbReference type="FunFam" id="1.20.1260.100:FF:000001">
    <property type="entry name" value="translocator protein 2"/>
    <property type="match status" value="1"/>
</dbReference>
<evidence type="ECO:0000313" key="7">
    <source>
        <dbReference type="EMBL" id="SEJ31845.1"/>
    </source>
</evidence>
<evidence type="ECO:0000256" key="3">
    <source>
        <dbReference type="ARBA" id="ARBA00022692"/>
    </source>
</evidence>
<protein>
    <submittedName>
        <fullName evidence="7">TspO and MBR related proteins</fullName>
    </submittedName>
</protein>
<dbReference type="Proteomes" id="UP000198888">
    <property type="component" value="Unassembled WGS sequence"/>
</dbReference>
<gene>
    <name evidence="7" type="ORF">SAMN05444271_14611</name>
</gene>
<dbReference type="InterPro" id="IPR038330">
    <property type="entry name" value="TspO/MBR-related_sf"/>
</dbReference>
<dbReference type="GeneID" id="35000866"/>
<comment type="similarity">
    <text evidence="2">Belongs to the TspO/BZRP family.</text>
</comment>
<feature type="transmembrane region" description="Helical" evidence="6">
    <location>
        <begin position="95"/>
        <end position="114"/>
    </location>
</feature>
<reference evidence="7 8" key="1">
    <citation type="submission" date="2016-10" db="EMBL/GenBank/DDBJ databases">
        <authorList>
            <person name="de Groot N.N."/>
        </authorList>
    </citation>
    <scope>NUCLEOTIDE SEQUENCE [LARGE SCALE GENOMIC DNA]</scope>
    <source>
        <strain evidence="7 8">DSM 22187</strain>
    </source>
</reference>
<evidence type="ECO:0000256" key="2">
    <source>
        <dbReference type="ARBA" id="ARBA00007524"/>
    </source>
</evidence>
<dbReference type="AlphaFoldDB" id="A0A1H6Y4X4"/>
<dbReference type="InterPro" id="IPR004307">
    <property type="entry name" value="TspO_MBR"/>
</dbReference>
<keyword evidence="3 6" id="KW-0812">Transmembrane</keyword>
<evidence type="ECO:0000256" key="1">
    <source>
        <dbReference type="ARBA" id="ARBA00004141"/>
    </source>
</evidence>
<dbReference type="RefSeq" id="WP_089673805.1">
    <property type="nucleotide sequence ID" value="NZ_CP024845.1"/>
</dbReference>
<proteinExistence type="inferred from homology"/>
<comment type="subcellular location">
    <subcellularLocation>
        <location evidence="1">Membrane</location>
        <topology evidence="1">Multi-pass membrane protein</topology>
    </subcellularLocation>
</comment>
<dbReference type="Gene3D" id="1.20.1260.100">
    <property type="entry name" value="TspO/MBR protein"/>
    <property type="match status" value="1"/>
</dbReference>
<dbReference type="Pfam" id="PF03073">
    <property type="entry name" value="TspO_MBR"/>
    <property type="match status" value="1"/>
</dbReference>
<dbReference type="EMBL" id="FNYR01000046">
    <property type="protein sequence ID" value="SEJ31845.1"/>
    <property type="molecule type" value="Genomic_DNA"/>
</dbReference>
<dbReference type="PANTHER" id="PTHR10057">
    <property type="entry name" value="PERIPHERAL-TYPE BENZODIAZEPINE RECEPTOR"/>
    <property type="match status" value="1"/>
</dbReference>
<dbReference type="OrthoDB" id="212929at2157"/>
<feature type="transmembrane region" description="Helical" evidence="6">
    <location>
        <begin position="62"/>
        <end position="83"/>
    </location>
</feature>
<feature type="transmembrane region" description="Helical" evidence="6">
    <location>
        <begin position="147"/>
        <end position="169"/>
    </location>
</feature>
<dbReference type="GO" id="GO:0033013">
    <property type="term" value="P:tetrapyrrole metabolic process"/>
    <property type="evidence" value="ECO:0007669"/>
    <property type="project" value="UniProtKB-ARBA"/>
</dbReference>
<keyword evidence="8" id="KW-1185">Reference proteome</keyword>
<keyword evidence="4 6" id="KW-1133">Transmembrane helix</keyword>